<sequence length="312" mass="33537">MVLASVLFAFFYGFFSLATTMPVRADNGGYFRIATGTTSGTYFPIGSLIASAISNPPGSPECADGGSCGVPGLIAVGLASKGSVDNLTKIATGVVESGLSQSDVAYMAYNRLGVFQGELPYDNLRVVATLYQELVHLAVRKYSGIYALEDLRDKRVSLGAVGSGTAVDAKVIMAAHNLNLGNYKASHFDLGESADRLRLGKLDAFFFIAGTPVPALEDLAEQINITLLPIHGPTIDKLRKKFPFFMPATLKGGIYRNVEKTKTLSVGAQWLVSTRLSNEKVFEMTRALWHPSTRQLLDNGHPVGQQIQLKTA</sequence>
<proteinExistence type="predicted"/>
<dbReference type="AlphaFoldDB" id="A0A382NL52"/>
<dbReference type="SUPFAM" id="SSF53850">
    <property type="entry name" value="Periplasmic binding protein-like II"/>
    <property type="match status" value="1"/>
</dbReference>
<reference evidence="1" key="1">
    <citation type="submission" date="2018-05" db="EMBL/GenBank/DDBJ databases">
        <authorList>
            <person name="Lanie J.A."/>
            <person name="Ng W.-L."/>
            <person name="Kazmierczak K.M."/>
            <person name="Andrzejewski T.M."/>
            <person name="Davidsen T.M."/>
            <person name="Wayne K.J."/>
            <person name="Tettelin H."/>
            <person name="Glass J.I."/>
            <person name="Rusch D."/>
            <person name="Podicherti R."/>
            <person name="Tsui H.-C.T."/>
            <person name="Winkler M.E."/>
        </authorList>
    </citation>
    <scope>NUCLEOTIDE SEQUENCE</scope>
</reference>
<dbReference type="CDD" id="cd13520">
    <property type="entry name" value="PBP2_TAXI_TRAP"/>
    <property type="match status" value="1"/>
</dbReference>
<name>A0A382NL52_9ZZZZ</name>
<dbReference type="PANTHER" id="PTHR42941">
    <property type="entry name" value="SLL1037 PROTEIN"/>
    <property type="match status" value="1"/>
</dbReference>
<dbReference type="Pfam" id="PF16868">
    <property type="entry name" value="NMT1_3"/>
    <property type="match status" value="1"/>
</dbReference>
<evidence type="ECO:0008006" key="2">
    <source>
        <dbReference type="Google" id="ProtNLM"/>
    </source>
</evidence>
<dbReference type="InterPro" id="IPR011852">
    <property type="entry name" value="TRAP_TAXI"/>
</dbReference>
<evidence type="ECO:0000313" key="1">
    <source>
        <dbReference type="EMBL" id="SVC60321.1"/>
    </source>
</evidence>
<accession>A0A382NL52</accession>
<feature type="non-terminal residue" evidence="1">
    <location>
        <position position="312"/>
    </location>
</feature>
<dbReference type="NCBIfam" id="TIGR02122">
    <property type="entry name" value="TRAP_TAXI"/>
    <property type="match status" value="1"/>
</dbReference>
<organism evidence="1">
    <name type="scientific">marine metagenome</name>
    <dbReference type="NCBI Taxonomy" id="408172"/>
    <lineage>
        <taxon>unclassified sequences</taxon>
        <taxon>metagenomes</taxon>
        <taxon>ecological metagenomes</taxon>
    </lineage>
</organism>
<dbReference type="PANTHER" id="PTHR42941:SF1">
    <property type="entry name" value="SLL1037 PROTEIN"/>
    <property type="match status" value="1"/>
</dbReference>
<dbReference type="EMBL" id="UINC01100336">
    <property type="protein sequence ID" value="SVC60321.1"/>
    <property type="molecule type" value="Genomic_DNA"/>
</dbReference>
<gene>
    <name evidence="1" type="ORF">METZ01_LOCUS313175</name>
</gene>
<protein>
    <recommendedName>
        <fullName evidence="2">Immunogenic protein</fullName>
    </recommendedName>
</protein>
<dbReference type="Gene3D" id="3.40.190.10">
    <property type="entry name" value="Periplasmic binding protein-like II"/>
    <property type="match status" value="2"/>
</dbReference>